<gene>
    <name evidence="1" type="primary">PO21_52</name>
    <name evidence="1" type="ORF">TNIN_293171</name>
</gene>
<proteinExistence type="predicted"/>
<dbReference type="EMBL" id="BMAV01002249">
    <property type="protein sequence ID" value="GFY41054.1"/>
    <property type="molecule type" value="Genomic_DNA"/>
</dbReference>
<protein>
    <submittedName>
        <fullName evidence="1">Retrovirus-related Pol polyprotein from type-1 retrotransposable element R2</fullName>
    </submittedName>
</protein>
<comment type="caution">
    <text evidence="1">The sequence shown here is derived from an EMBL/GenBank/DDBJ whole genome shotgun (WGS) entry which is preliminary data.</text>
</comment>
<dbReference type="AlphaFoldDB" id="A0A8X6WV92"/>
<evidence type="ECO:0000313" key="1">
    <source>
        <dbReference type="EMBL" id="GFY41054.1"/>
    </source>
</evidence>
<dbReference type="Proteomes" id="UP000886998">
    <property type="component" value="Unassembled WGS sequence"/>
</dbReference>
<evidence type="ECO:0000313" key="2">
    <source>
        <dbReference type="Proteomes" id="UP000886998"/>
    </source>
</evidence>
<accession>A0A8X6WV92</accession>
<organism evidence="1 2">
    <name type="scientific">Trichonephila inaurata madagascariensis</name>
    <dbReference type="NCBI Taxonomy" id="2747483"/>
    <lineage>
        <taxon>Eukaryota</taxon>
        <taxon>Metazoa</taxon>
        <taxon>Ecdysozoa</taxon>
        <taxon>Arthropoda</taxon>
        <taxon>Chelicerata</taxon>
        <taxon>Arachnida</taxon>
        <taxon>Araneae</taxon>
        <taxon>Araneomorphae</taxon>
        <taxon>Entelegynae</taxon>
        <taxon>Araneoidea</taxon>
        <taxon>Nephilidae</taxon>
        <taxon>Trichonephila</taxon>
        <taxon>Trichonephila inaurata</taxon>
    </lineage>
</organism>
<reference evidence="1" key="1">
    <citation type="submission" date="2020-08" db="EMBL/GenBank/DDBJ databases">
        <title>Multicomponent nature underlies the extraordinary mechanical properties of spider dragline silk.</title>
        <authorList>
            <person name="Kono N."/>
            <person name="Nakamura H."/>
            <person name="Mori M."/>
            <person name="Yoshida Y."/>
            <person name="Ohtoshi R."/>
            <person name="Malay A.D."/>
            <person name="Moran D.A.P."/>
            <person name="Tomita M."/>
            <person name="Numata K."/>
            <person name="Arakawa K."/>
        </authorList>
    </citation>
    <scope>NUCLEOTIDE SEQUENCE</scope>
</reference>
<keyword evidence="2" id="KW-1185">Reference proteome</keyword>
<sequence length="309" mass="33764">MRTVQLDKTSWKAVDTFVKGEVKNHLSLPTNASVNYLLAHRKFGGCGLPSAADDSDFYLIDTAFKLLTSKGEDVTLQALGQLKRTVSHRIGRPPTDGDLTSFLSGSMEGKYKTTSNQLSNVWTKARKASSRQFVTWSFSQGQPSISFGDETLTERKFCKRHNDIVARIKTAIAFKGTILSENQVVDDDLLPDLVAEIDGNIVIIDITIPFENRRGAFAEARQRKITKYPPIVDFFKTAHNRDAIVVLIVVGSLGSWDPENDSCSESQLHLTSAFCVNSVSLTASGGVGISISNTSPVCNSTGVKLLPHP</sequence>
<name>A0A8X6WV92_9ARAC</name>